<dbReference type="Gene3D" id="3.10.620.30">
    <property type="match status" value="1"/>
</dbReference>
<dbReference type="PANTHER" id="PTHR46333">
    <property type="entry name" value="CYTOKINESIS PROTEIN 3"/>
    <property type="match status" value="1"/>
</dbReference>
<dbReference type="SMART" id="SM00460">
    <property type="entry name" value="TGc"/>
    <property type="match status" value="1"/>
</dbReference>
<protein>
    <submittedName>
        <fullName evidence="2">Transglutaminase</fullName>
    </submittedName>
</protein>
<dbReference type="InterPro" id="IPR002931">
    <property type="entry name" value="Transglutaminase-like"/>
</dbReference>
<dbReference type="AlphaFoldDB" id="A0A2S7WNQ7"/>
<evidence type="ECO:0000313" key="2">
    <source>
        <dbReference type="EMBL" id="PQJ79245.1"/>
    </source>
</evidence>
<dbReference type="RefSeq" id="WP_105015844.1">
    <property type="nucleotide sequence ID" value="NZ_MSCN01000001.1"/>
</dbReference>
<dbReference type="InterPro" id="IPR052557">
    <property type="entry name" value="CAP/Cytokinesis_protein"/>
</dbReference>
<name>A0A2S7WNQ7_9FLAO</name>
<dbReference type="GO" id="GO:0005737">
    <property type="term" value="C:cytoplasm"/>
    <property type="evidence" value="ECO:0007669"/>
    <property type="project" value="TreeGrafter"/>
</dbReference>
<dbReference type="EMBL" id="MSCN01000001">
    <property type="protein sequence ID" value="PQJ79245.1"/>
    <property type="molecule type" value="Genomic_DNA"/>
</dbReference>
<evidence type="ECO:0000259" key="1">
    <source>
        <dbReference type="SMART" id="SM00460"/>
    </source>
</evidence>
<organism evidence="2 3">
    <name type="scientific">Polaribacter porphyrae</name>
    <dbReference type="NCBI Taxonomy" id="1137780"/>
    <lineage>
        <taxon>Bacteria</taxon>
        <taxon>Pseudomonadati</taxon>
        <taxon>Bacteroidota</taxon>
        <taxon>Flavobacteriia</taxon>
        <taxon>Flavobacteriales</taxon>
        <taxon>Flavobacteriaceae</taxon>
    </lineage>
</organism>
<proteinExistence type="predicted"/>
<dbReference type="Pfam" id="PF01841">
    <property type="entry name" value="Transglut_core"/>
    <property type="match status" value="1"/>
</dbReference>
<reference evidence="2 3" key="1">
    <citation type="submission" date="2016-12" db="EMBL/GenBank/DDBJ databases">
        <title>Trade-off between light-utilization and light-protection in marine flavobacteria.</title>
        <authorList>
            <person name="Kumagai Y."/>
            <person name="Yoshizawa S."/>
            <person name="Kogure K."/>
            <person name="Iwasaki W."/>
        </authorList>
    </citation>
    <scope>NUCLEOTIDE SEQUENCE [LARGE SCALE GENOMIC DNA]</scope>
    <source>
        <strain evidence="2 3">NBRC 108759</strain>
    </source>
</reference>
<accession>A0A2S7WNQ7</accession>
<comment type="caution">
    <text evidence="2">The sequence shown here is derived from an EMBL/GenBank/DDBJ whole genome shotgun (WGS) entry which is preliminary data.</text>
</comment>
<evidence type="ECO:0000313" key="3">
    <source>
        <dbReference type="Proteomes" id="UP000238882"/>
    </source>
</evidence>
<dbReference type="SUPFAM" id="SSF54001">
    <property type="entry name" value="Cysteine proteinases"/>
    <property type="match status" value="1"/>
</dbReference>
<dbReference type="PANTHER" id="PTHR46333:SF2">
    <property type="entry name" value="CYTOKINESIS PROTEIN 3"/>
    <property type="match status" value="1"/>
</dbReference>
<gene>
    <name evidence="2" type="ORF">BTO18_08700</name>
</gene>
<dbReference type="OrthoDB" id="9788327at2"/>
<dbReference type="Proteomes" id="UP000238882">
    <property type="component" value="Unassembled WGS sequence"/>
</dbReference>
<feature type="domain" description="Transglutaminase-like" evidence="1">
    <location>
        <begin position="106"/>
        <end position="173"/>
    </location>
</feature>
<dbReference type="InterPro" id="IPR038765">
    <property type="entry name" value="Papain-like_cys_pep_sf"/>
</dbReference>
<keyword evidence="3" id="KW-1185">Reference proteome</keyword>
<sequence length="320" mass="37533">MKQLLIILLFISTNLNAQKFAKVDELVRNYPRFSKVEALAKKIEKDFTKDIDKARATFFWLTQNIRYNLKELYNPRKKRSYRFKFSSEEDRLQKIQAIKDQFVAKAFRTKMGVCEEYAQAFKKVCDLLGIEAAVLKGNVRNEAREIGTISRGTNHAWNAVKINEKWLILDATWAAGYEYNGKWIRRFNGYFFDIPKDKMFKTHYPKDKLWVLRFGRMSLEEFYNQPIYTNTFLGLQTELLLPKKGTISLKSSENILLKFKNLDSNAIIFYAMSGNKYAQKPLITTANKISTISIKNPKRNADLVLYINQKDALHFKVRVR</sequence>